<comment type="caution">
    <text evidence="2">The sequence shown here is derived from an EMBL/GenBank/DDBJ whole genome shotgun (WGS) entry which is preliminary data.</text>
</comment>
<feature type="domain" description="PiggyBac transposable element-derived protein" evidence="1">
    <location>
        <begin position="2"/>
        <end position="135"/>
    </location>
</feature>
<organism evidence="2 3">
    <name type="scientific">Plakobranchus ocellatus</name>
    <dbReference type="NCBI Taxonomy" id="259542"/>
    <lineage>
        <taxon>Eukaryota</taxon>
        <taxon>Metazoa</taxon>
        <taxon>Spiralia</taxon>
        <taxon>Lophotrochozoa</taxon>
        <taxon>Mollusca</taxon>
        <taxon>Gastropoda</taxon>
        <taxon>Heterobranchia</taxon>
        <taxon>Euthyneura</taxon>
        <taxon>Panpulmonata</taxon>
        <taxon>Sacoglossa</taxon>
        <taxon>Placobranchoidea</taxon>
        <taxon>Plakobranchidae</taxon>
        <taxon>Plakobranchus</taxon>
    </lineage>
</organism>
<gene>
    <name evidence="2" type="ORF">PoB_002355600</name>
</gene>
<sequence length="138" mass="16069">MKLINRGYKLWTRADTGGYVSKFEVYKEKMDWMMAKPGLCENVVMRMCENLKAKWHEVYFDNFFTSLSLLQHLYESGVYSCGTTCTNRKGMPDFFLGKSLERSNSDFRVAGDYFIVVVKWMDNKSVHVASNFHDTGLK</sequence>
<protein>
    <submittedName>
        <fullName evidence="2">PiggyBac transposable element-derived protein 4</fullName>
    </submittedName>
</protein>
<dbReference type="Proteomes" id="UP000735302">
    <property type="component" value="Unassembled WGS sequence"/>
</dbReference>
<dbReference type="AlphaFoldDB" id="A0AAV3ZM62"/>
<proteinExistence type="predicted"/>
<evidence type="ECO:0000259" key="1">
    <source>
        <dbReference type="Pfam" id="PF13843"/>
    </source>
</evidence>
<evidence type="ECO:0000313" key="2">
    <source>
        <dbReference type="EMBL" id="GFN97050.1"/>
    </source>
</evidence>
<name>A0AAV3ZM62_9GAST</name>
<dbReference type="PANTHER" id="PTHR47272">
    <property type="entry name" value="DDE_TNP_1_7 DOMAIN-CONTAINING PROTEIN"/>
    <property type="match status" value="1"/>
</dbReference>
<accession>A0AAV3ZM62</accession>
<dbReference type="EMBL" id="BLXT01002730">
    <property type="protein sequence ID" value="GFN97050.1"/>
    <property type="molecule type" value="Genomic_DNA"/>
</dbReference>
<dbReference type="InterPro" id="IPR029526">
    <property type="entry name" value="PGBD"/>
</dbReference>
<keyword evidence="3" id="KW-1185">Reference proteome</keyword>
<evidence type="ECO:0000313" key="3">
    <source>
        <dbReference type="Proteomes" id="UP000735302"/>
    </source>
</evidence>
<reference evidence="2 3" key="1">
    <citation type="journal article" date="2021" name="Elife">
        <title>Chloroplast acquisition without the gene transfer in kleptoplastic sea slugs, Plakobranchus ocellatus.</title>
        <authorList>
            <person name="Maeda T."/>
            <person name="Takahashi S."/>
            <person name="Yoshida T."/>
            <person name="Shimamura S."/>
            <person name="Takaki Y."/>
            <person name="Nagai Y."/>
            <person name="Toyoda A."/>
            <person name="Suzuki Y."/>
            <person name="Arimoto A."/>
            <person name="Ishii H."/>
            <person name="Satoh N."/>
            <person name="Nishiyama T."/>
            <person name="Hasebe M."/>
            <person name="Maruyama T."/>
            <person name="Minagawa J."/>
            <person name="Obokata J."/>
            <person name="Shigenobu S."/>
        </authorList>
    </citation>
    <scope>NUCLEOTIDE SEQUENCE [LARGE SCALE GENOMIC DNA]</scope>
</reference>
<dbReference type="Pfam" id="PF13843">
    <property type="entry name" value="DDE_Tnp_1_7"/>
    <property type="match status" value="1"/>
</dbReference>